<evidence type="ECO:0000256" key="4">
    <source>
        <dbReference type="PROSITE-ProRule" id="PRU00433"/>
    </source>
</evidence>
<sequence length="199" mass="21287">MPVIIKVLGFSVALTLVFTLIANLLPQVEGEAPVEKTFDPAAFTEESFVALGEELFKGKGTCTLCHNNMGRAPDILAMNMVETAVERLAEARYQGAATDAESYLRESLLEPSVYVVKNYGKKGSNDTESPMPIINKAPIQLSDIEMDALIAYMQAKDGNSVTVALPTSTPPVEEKTAAASAAPVVAKNAEEAIKQYGCM</sequence>
<evidence type="ECO:0000313" key="7">
    <source>
        <dbReference type="Proteomes" id="UP000076962"/>
    </source>
</evidence>
<dbReference type="Proteomes" id="UP000076962">
    <property type="component" value="Unassembled WGS sequence"/>
</dbReference>
<protein>
    <recommendedName>
        <fullName evidence="5">Cytochrome c domain-containing protein</fullName>
    </recommendedName>
</protein>
<keyword evidence="2 4" id="KW-0479">Metal-binding</keyword>
<gene>
    <name evidence="6" type="ORF">THIOM_000196</name>
</gene>
<comment type="caution">
    <text evidence="6">The sequence shown here is derived from an EMBL/GenBank/DDBJ whole genome shotgun (WGS) entry which is preliminary data.</text>
</comment>
<evidence type="ECO:0000256" key="2">
    <source>
        <dbReference type="ARBA" id="ARBA00022723"/>
    </source>
</evidence>
<dbReference type="Gene3D" id="1.10.760.10">
    <property type="entry name" value="Cytochrome c-like domain"/>
    <property type="match status" value="1"/>
</dbReference>
<dbReference type="GO" id="GO:0046872">
    <property type="term" value="F:metal ion binding"/>
    <property type="evidence" value="ECO:0007669"/>
    <property type="project" value="UniProtKB-KW"/>
</dbReference>
<feature type="non-terminal residue" evidence="6">
    <location>
        <position position="199"/>
    </location>
</feature>
<dbReference type="GO" id="GO:0009055">
    <property type="term" value="F:electron transfer activity"/>
    <property type="evidence" value="ECO:0007669"/>
    <property type="project" value="InterPro"/>
</dbReference>
<organism evidence="6 7">
    <name type="scientific">Candidatus Thiomargarita nelsonii</name>
    <dbReference type="NCBI Taxonomy" id="1003181"/>
    <lineage>
        <taxon>Bacteria</taxon>
        <taxon>Pseudomonadati</taxon>
        <taxon>Pseudomonadota</taxon>
        <taxon>Gammaproteobacteria</taxon>
        <taxon>Thiotrichales</taxon>
        <taxon>Thiotrichaceae</taxon>
        <taxon>Thiomargarita</taxon>
    </lineage>
</organism>
<name>A0A176S7S2_9GAMM</name>
<evidence type="ECO:0000256" key="3">
    <source>
        <dbReference type="ARBA" id="ARBA00023004"/>
    </source>
</evidence>
<keyword evidence="1 4" id="KW-0349">Heme</keyword>
<feature type="domain" description="Cytochrome c" evidence="5">
    <location>
        <begin position="47"/>
        <end position="157"/>
    </location>
</feature>
<dbReference type="EMBL" id="LUTY01000077">
    <property type="protein sequence ID" value="OAD23958.1"/>
    <property type="molecule type" value="Genomic_DNA"/>
</dbReference>
<evidence type="ECO:0000313" key="6">
    <source>
        <dbReference type="EMBL" id="OAD23958.1"/>
    </source>
</evidence>
<dbReference type="GO" id="GO:0020037">
    <property type="term" value="F:heme binding"/>
    <property type="evidence" value="ECO:0007669"/>
    <property type="project" value="InterPro"/>
</dbReference>
<reference evidence="6 7" key="1">
    <citation type="submission" date="2016-05" db="EMBL/GenBank/DDBJ databases">
        <title>Single-cell genome of chain-forming Candidatus Thiomargarita nelsonii and comparison to other large sulfur-oxidizing bacteria.</title>
        <authorList>
            <person name="Winkel M."/>
            <person name="Salman V."/>
            <person name="Woyke T."/>
            <person name="Schulz-Vogt H."/>
            <person name="Richter M."/>
            <person name="Flood B."/>
            <person name="Bailey J."/>
            <person name="Amann R."/>
            <person name="Mussmann M."/>
        </authorList>
    </citation>
    <scope>NUCLEOTIDE SEQUENCE [LARGE SCALE GENOMIC DNA]</scope>
    <source>
        <strain evidence="6 7">THI036</strain>
    </source>
</reference>
<keyword evidence="7" id="KW-1185">Reference proteome</keyword>
<dbReference type="PROSITE" id="PS51007">
    <property type="entry name" value="CYTC"/>
    <property type="match status" value="1"/>
</dbReference>
<accession>A0A176S7S2</accession>
<proteinExistence type="predicted"/>
<dbReference type="SUPFAM" id="SSF46626">
    <property type="entry name" value="Cytochrome c"/>
    <property type="match status" value="1"/>
</dbReference>
<dbReference type="InterPro" id="IPR009056">
    <property type="entry name" value="Cyt_c-like_dom"/>
</dbReference>
<keyword evidence="3 4" id="KW-0408">Iron</keyword>
<evidence type="ECO:0000259" key="5">
    <source>
        <dbReference type="PROSITE" id="PS51007"/>
    </source>
</evidence>
<dbReference type="AlphaFoldDB" id="A0A176S7S2"/>
<evidence type="ECO:0000256" key="1">
    <source>
        <dbReference type="ARBA" id="ARBA00022617"/>
    </source>
</evidence>
<dbReference type="InterPro" id="IPR036909">
    <property type="entry name" value="Cyt_c-like_dom_sf"/>
</dbReference>